<keyword evidence="10" id="KW-1185">Reference proteome</keyword>
<evidence type="ECO:0000313" key="10">
    <source>
        <dbReference type="Proteomes" id="UP000518752"/>
    </source>
</evidence>
<dbReference type="InterPro" id="IPR042526">
    <property type="entry name" value="Atg5_HR"/>
</dbReference>
<dbReference type="GO" id="GO:0034274">
    <property type="term" value="C:Atg12-Atg5-Atg16 complex"/>
    <property type="evidence" value="ECO:0007669"/>
    <property type="project" value="TreeGrafter"/>
</dbReference>
<gene>
    <name evidence="9" type="ORF">D9757_004314</name>
</gene>
<feature type="region of interest" description="Disordered" evidence="7">
    <location>
        <begin position="221"/>
        <end position="258"/>
    </location>
</feature>
<evidence type="ECO:0000313" key="9">
    <source>
        <dbReference type="EMBL" id="KAF5389409.1"/>
    </source>
</evidence>
<name>A0A8H5MD14_9AGAR</name>
<dbReference type="Gene3D" id="3.10.20.620">
    <property type="match status" value="1"/>
</dbReference>
<dbReference type="InterPro" id="IPR048940">
    <property type="entry name" value="ATG5_HBR"/>
</dbReference>
<dbReference type="InterPro" id="IPR007239">
    <property type="entry name" value="Atg5"/>
</dbReference>
<feature type="domain" description="Zn(2)-C6 fungal-type" evidence="8">
    <location>
        <begin position="393"/>
        <end position="425"/>
    </location>
</feature>
<dbReference type="EMBL" id="JAACJN010000022">
    <property type="protein sequence ID" value="KAF5389409.1"/>
    <property type="molecule type" value="Genomic_DNA"/>
</dbReference>
<dbReference type="GO" id="GO:0034727">
    <property type="term" value="P:piecemeal microautophagy of the nucleus"/>
    <property type="evidence" value="ECO:0007669"/>
    <property type="project" value="TreeGrafter"/>
</dbReference>
<keyword evidence="5 6" id="KW-0072">Autophagy</keyword>
<evidence type="ECO:0000256" key="5">
    <source>
        <dbReference type="ARBA" id="ARBA00023006"/>
    </source>
</evidence>
<keyword evidence="3 6" id="KW-1017">Isopeptide bond</keyword>
<evidence type="ECO:0000256" key="1">
    <source>
        <dbReference type="ARBA" id="ARBA00004623"/>
    </source>
</evidence>
<evidence type="ECO:0000259" key="8">
    <source>
        <dbReference type="PROSITE" id="PS50048"/>
    </source>
</evidence>
<dbReference type="InterPro" id="IPR048318">
    <property type="entry name" value="ATG5_UblB"/>
</dbReference>
<dbReference type="PANTHER" id="PTHR13040:SF2">
    <property type="entry name" value="AUTOPHAGY PROTEIN 5"/>
    <property type="match status" value="1"/>
</dbReference>
<keyword evidence="6" id="KW-0813">Transport</keyword>
<reference evidence="9 10" key="1">
    <citation type="journal article" date="2020" name="ISME J.">
        <title>Uncovering the hidden diversity of litter-decomposition mechanisms in mushroom-forming fungi.</title>
        <authorList>
            <person name="Floudas D."/>
            <person name="Bentzer J."/>
            <person name="Ahren D."/>
            <person name="Johansson T."/>
            <person name="Persson P."/>
            <person name="Tunlid A."/>
        </authorList>
    </citation>
    <scope>NUCLEOTIDE SEQUENCE [LARGE SCALE GENOMIC DNA]</scope>
    <source>
        <strain evidence="9 10">CBS 406.79</strain>
    </source>
</reference>
<dbReference type="GO" id="GO:0000422">
    <property type="term" value="P:autophagy of mitochondrion"/>
    <property type="evidence" value="ECO:0007669"/>
    <property type="project" value="TreeGrafter"/>
</dbReference>
<dbReference type="GO" id="GO:0019776">
    <property type="term" value="F:Atg8-family ligase activity"/>
    <property type="evidence" value="ECO:0007669"/>
    <property type="project" value="TreeGrafter"/>
</dbReference>
<evidence type="ECO:0000256" key="4">
    <source>
        <dbReference type="ARBA" id="ARBA00022843"/>
    </source>
</evidence>
<dbReference type="Pfam" id="PF20638">
    <property type="entry name" value="ATG5_UblA"/>
    <property type="match status" value="1"/>
</dbReference>
<dbReference type="InterPro" id="IPR036864">
    <property type="entry name" value="Zn2-C6_fun-type_DNA-bd_sf"/>
</dbReference>
<dbReference type="InterPro" id="IPR001138">
    <property type="entry name" value="Zn2Cys6_DnaBD"/>
</dbReference>
<dbReference type="Proteomes" id="UP000518752">
    <property type="component" value="Unassembled WGS sequence"/>
</dbReference>
<comment type="subunit">
    <text evidence="6">Conjugated with ATG12.</text>
</comment>
<dbReference type="GO" id="GO:0044233">
    <property type="term" value="C:mitochondria-associated endoplasmic reticulum membrane contact site"/>
    <property type="evidence" value="ECO:0007669"/>
    <property type="project" value="TreeGrafter"/>
</dbReference>
<sequence>MSTYGTTRHHHSPATNFSSREKVTDYHTTLFRRLTWDGTVPLEIRVDPNELPANSDRNLECYYIQAPRVSYLPLLMPEIRRFFTDLVFDENSAKDLKEEDWWFETAEKTLIKWHWPIGLVYDNHTISLSTKQPSTSELPTNVTPLRLILHLASPPNDKLLLSPSPEACKQAFMGQLKEADFIRWGSTKRMTGLRQQDQDGLWEGIKEHNFEDYWRVAKHVTPTTAPTRVQSPAPPSSSASMVNRPPSADPAGSSERDGAYNVRSVPVRLYLPDGPVIQAIVPPMLDDNSPRTLAHYLTDLIPLLFPPQPPAPPPSRTNPHPRPPPAAHLAYVLVHGIAMPLEAEMAWLGGCLAGADGWVNVLCDRAVPACQNCAGLKECKYSTGNHSHRGIPRCATCQKYGLKCDRDMPSCNQCTLQGKASQCAYLPRRRRNGDDKITFEDDIGTKAGNILKFDKTPDDFSEPVESTPSATIRKFKPSIYQASSNGHQPDSEKRVSTRDPAATVASSSSSFSRPPLGDRQTSIPQFSPLPSAIVQSLEETRFAELPDRETFDYNITRFLKTLMPEMQESASLSSSAYEGVAKYLVTGEIPRNASPHLQKWMTTHRLLPGSQTHPLILIPRDPIPDNLAIILQQYQADPTRYTHGQGMSLPELSIFDRLPVRNELYDILAYTHRGHKEPIAMADETRKMGFAHITWPMADLFVRSCPVCAGKGRFETGEEDDE</sequence>
<evidence type="ECO:0000256" key="2">
    <source>
        <dbReference type="ARBA" id="ARBA00006910"/>
    </source>
</evidence>
<dbReference type="OrthoDB" id="272162at2759"/>
<protein>
    <recommendedName>
        <fullName evidence="6">Autophagy protein 5</fullName>
    </recommendedName>
</protein>
<comment type="similarity">
    <text evidence="2 6">Belongs to the ATG5 family.</text>
</comment>
<dbReference type="InterPro" id="IPR048939">
    <property type="entry name" value="ATG5_UblA"/>
</dbReference>
<dbReference type="Pfam" id="PF04106">
    <property type="entry name" value="ATG5_UblB"/>
    <property type="match status" value="1"/>
</dbReference>
<keyword evidence="6" id="KW-0472">Membrane</keyword>
<dbReference type="Gene3D" id="4.10.240.10">
    <property type="entry name" value="Zn(2)-C6 fungal-type DNA-binding domain"/>
    <property type="match status" value="1"/>
</dbReference>
<dbReference type="Gene3D" id="1.10.246.190">
    <property type="entry name" value="Autophagy protein Apg5, helix rich domain"/>
    <property type="match status" value="1"/>
</dbReference>
<evidence type="ECO:0000256" key="7">
    <source>
        <dbReference type="SAM" id="MobiDB-lite"/>
    </source>
</evidence>
<dbReference type="PROSITE" id="PS50048">
    <property type="entry name" value="ZN2_CY6_FUNGAL_2"/>
    <property type="match status" value="1"/>
</dbReference>
<dbReference type="PANTHER" id="PTHR13040">
    <property type="entry name" value="AUTOPHAGY PROTEIN 5"/>
    <property type="match status" value="1"/>
</dbReference>
<feature type="region of interest" description="Disordered" evidence="7">
    <location>
        <begin position="454"/>
        <end position="525"/>
    </location>
</feature>
<accession>A0A8H5MD14</accession>
<comment type="subcellular location">
    <subcellularLocation>
        <location evidence="1 6">Preautophagosomal structure membrane</location>
        <topology evidence="1 6">Peripheral membrane protein</topology>
    </subcellularLocation>
</comment>
<dbReference type="SUPFAM" id="SSF57701">
    <property type="entry name" value="Zn2/Cys6 DNA-binding domain"/>
    <property type="match status" value="1"/>
</dbReference>
<comment type="caution">
    <text evidence="9">The sequence shown here is derived from an EMBL/GenBank/DDBJ whole genome shotgun (WGS) entry which is preliminary data.</text>
</comment>
<dbReference type="GO" id="GO:0008270">
    <property type="term" value="F:zinc ion binding"/>
    <property type="evidence" value="ECO:0007669"/>
    <property type="project" value="InterPro"/>
</dbReference>
<dbReference type="InterPro" id="IPR042527">
    <property type="entry name" value="Atg5_UblA_dom_sf"/>
</dbReference>
<proteinExistence type="inferred from homology"/>
<dbReference type="GO" id="GO:0005776">
    <property type="term" value="C:autophagosome"/>
    <property type="evidence" value="ECO:0007669"/>
    <property type="project" value="TreeGrafter"/>
</dbReference>
<dbReference type="GO" id="GO:0000981">
    <property type="term" value="F:DNA-binding transcription factor activity, RNA polymerase II-specific"/>
    <property type="evidence" value="ECO:0007669"/>
    <property type="project" value="InterPro"/>
</dbReference>
<dbReference type="AlphaFoldDB" id="A0A8H5MD14"/>
<dbReference type="GO" id="GO:0034045">
    <property type="term" value="C:phagophore assembly site membrane"/>
    <property type="evidence" value="ECO:0007669"/>
    <property type="project" value="UniProtKB-SubCell"/>
</dbReference>
<organism evidence="9 10">
    <name type="scientific">Collybiopsis confluens</name>
    <dbReference type="NCBI Taxonomy" id="2823264"/>
    <lineage>
        <taxon>Eukaryota</taxon>
        <taxon>Fungi</taxon>
        <taxon>Dikarya</taxon>
        <taxon>Basidiomycota</taxon>
        <taxon>Agaricomycotina</taxon>
        <taxon>Agaricomycetes</taxon>
        <taxon>Agaricomycetidae</taxon>
        <taxon>Agaricales</taxon>
        <taxon>Marasmiineae</taxon>
        <taxon>Omphalotaceae</taxon>
        <taxon>Collybiopsis</taxon>
    </lineage>
</organism>
<dbReference type="Pfam" id="PF20637">
    <property type="entry name" value="ATG5_HBR"/>
    <property type="match status" value="1"/>
</dbReference>
<keyword evidence="4 6" id="KW-0832">Ubl conjugation</keyword>
<dbReference type="Gene3D" id="3.10.20.90">
    <property type="entry name" value="Phosphatidylinositol 3-kinase Catalytic Subunit, Chain A, domain 1"/>
    <property type="match status" value="1"/>
</dbReference>
<evidence type="ECO:0000256" key="6">
    <source>
        <dbReference type="RuleBase" id="RU361202"/>
    </source>
</evidence>
<feature type="compositionally biased region" description="Polar residues" evidence="7">
    <location>
        <begin position="221"/>
        <end position="230"/>
    </location>
</feature>
<comment type="function">
    <text evidence="6">Involved in cytoplasm to vacuole transport (Cvt) and autophagic vesicle formation.</text>
</comment>
<dbReference type="GO" id="GO:0061908">
    <property type="term" value="C:phagophore"/>
    <property type="evidence" value="ECO:0007669"/>
    <property type="project" value="TreeGrafter"/>
</dbReference>
<dbReference type="GO" id="GO:0006995">
    <property type="term" value="P:cellular response to nitrogen starvation"/>
    <property type="evidence" value="ECO:0007669"/>
    <property type="project" value="TreeGrafter"/>
</dbReference>
<evidence type="ECO:0000256" key="3">
    <source>
        <dbReference type="ARBA" id="ARBA00022499"/>
    </source>
</evidence>